<evidence type="ECO:0000313" key="3">
    <source>
        <dbReference type="EMBL" id="QMV85823.1"/>
    </source>
</evidence>
<dbReference type="EMBL" id="CP059833">
    <property type="protein sequence ID" value="QMV85823.1"/>
    <property type="molecule type" value="Genomic_DNA"/>
</dbReference>
<name>A0A7G5FGT2_9CORY</name>
<accession>A0A7G5FGT2</accession>
<evidence type="ECO:0000259" key="2">
    <source>
        <dbReference type="Pfam" id="PF08044"/>
    </source>
</evidence>
<organism evidence="3 4">
    <name type="scientific">Corynebacterium hindlerae</name>
    <dbReference type="NCBI Taxonomy" id="699041"/>
    <lineage>
        <taxon>Bacteria</taxon>
        <taxon>Bacillati</taxon>
        <taxon>Actinomycetota</taxon>
        <taxon>Actinomycetes</taxon>
        <taxon>Mycobacteriales</taxon>
        <taxon>Corynebacteriaceae</taxon>
        <taxon>Corynebacterium</taxon>
    </lineage>
</organism>
<gene>
    <name evidence="3" type="ORF">HW450_03555</name>
</gene>
<keyword evidence="1" id="KW-0472">Membrane</keyword>
<dbReference type="RefSeq" id="WP_182386640.1">
    <property type="nucleotide sequence ID" value="NZ_CP059833.1"/>
</dbReference>
<dbReference type="AlphaFoldDB" id="A0A7G5FGT2"/>
<sequence length="178" mass="19684">MSTDGIRLSDNERMVALQALGTHYAEGRISSSEFNERTTKVAEAQTYSALTPLFGDLPGGVPFTLGSAGLTPNVPAVQSEDPGLLELKQLKSRGKLIQQLDLAFTVVGMIVFFLGMYLGWGYFWLALVASGGAMMLSRALLQYDETDEKTFESLQKKEAKEKKQRLLEAEKRMRELGQ</sequence>
<dbReference type="InterPro" id="IPR012551">
    <property type="entry name" value="DUF1707_SHOCT-like"/>
</dbReference>
<keyword evidence="1" id="KW-0812">Transmembrane</keyword>
<dbReference type="Proteomes" id="UP000515570">
    <property type="component" value="Chromosome"/>
</dbReference>
<reference evidence="3 4" key="1">
    <citation type="submission" date="2020-07" db="EMBL/GenBank/DDBJ databases">
        <title>non toxigenic Corynebacterium sp. nov from a clinical source.</title>
        <authorList>
            <person name="Bernier A.-M."/>
            <person name="Bernard K."/>
        </authorList>
    </citation>
    <scope>NUCLEOTIDE SEQUENCE [LARGE SCALE GENOMIC DNA]</scope>
    <source>
        <strain evidence="4">NML 93-0612</strain>
    </source>
</reference>
<keyword evidence="4" id="KW-1185">Reference proteome</keyword>
<feature type="transmembrane region" description="Helical" evidence="1">
    <location>
        <begin position="96"/>
        <end position="116"/>
    </location>
</feature>
<proteinExistence type="predicted"/>
<protein>
    <submittedName>
        <fullName evidence="3">DUF1707 domain-containing protein</fullName>
    </submittedName>
</protein>
<feature type="domain" description="DUF1707" evidence="2">
    <location>
        <begin position="6"/>
        <end position="58"/>
    </location>
</feature>
<dbReference type="Pfam" id="PF08044">
    <property type="entry name" value="DUF1707"/>
    <property type="match status" value="1"/>
</dbReference>
<evidence type="ECO:0000313" key="4">
    <source>
        <dbReference type="Proteomes" id="UP000515570"/>
    </source>
</evidence>
<keyword evidence="1" id="KW-1133">Transmembrane helix</keyword>
<evidence type="ECO:0000256" key="1">
    <source>
        <dbReference type="SAM" id="Phobius"/>
    </source>
</evidence>